<proteinExistence type="predicted"/>
<dbReference type="OrthoDB" id="365681at2759"/>
<dbReference type="InterPro" id="IPR035979">
    <property type="entry name" value="RBD_domain_sf"/>
</dbReference>
<dbReference type="GO" id="GO:0003676">
    <property type="term" value="F:nucleic acid binding"/>
    <property type="evidence" value="ECO:0007669"/>
    <property type="project" value="InterPro"/>
</dbReference>
<dbReference type="EMBL" id="BDSA01000002">
    <property type="protein sequence ID" value="GBE60627.1"/>
    <property type="molecule type" value="Genomic_DNA"/>
</dbReference>
<dbReference type="SUPFAM" id="SSF54001">
    <property type="entry name" value="Cysteine proteinases"/>
    <property type="match status" value="1"/>
</dbReference>
<dbReference type="Pfam" id="PF00443">
    <property type="entry name" value="UCH"/>
    <property type="match status" value="1"/>
</dbReference>
<feature type="domain" description="USP" evidence="2">
    <location>
        <begin position="1"/>
        <end position="102"/>
    </location>
</feature>
<sequence>MRNNFFLEKNPTIVSFPMKNLDLSAYVDDRAPDKRHMNARYDLVCNVCHQGSPAAGRYKIHVLHGPSGDWFELEDLLVTSVLPQFVAQSEDDEDQIMFDLYDGLDTFAQKSHELGNPSDKPITTKIAQDTYPKELEHGVASKCQFKELGAEDLGSGVAGPATTLEDEDDGLIFIVEDDERETDTVIERNVKGSKPSGRAKLGGWATKYTKKGAPSSDSQAMASVQPVKECFCLVTGIPWWMDVHEFNHSLESIGGIVAFSKILSDPTSGVSLGSAVVEFVDCGSCSTFRNSKSRFTTAEVSDDIFELIKDSSLYREGVFNTGVLKRILAHLGITVRKHATGLQSDPCYEMDFEVQQLDMIQDGEFQAASNFFPWLNLKMLKLMGCSKRREQKNSESTYHIANHLEAYQHKNNVVQNSFNKIMPKIVMNNYMQEATKDMGETGMFPFPFVLNPLGQQTKGAVSMRMKQGNLVHDDQEPNSSNTKRPKLEPSRKEKGDERRGDSSTSPSRRRQSPCRNTNRNSSHHRRETCKRDRR</sequence>
<dbReference type="GO" id="GO:0004843">
    <property type="term" value="F:cysteine-type deubiquitinase activity"/>
    <property type="evidence" value="ECO:0007669"/>
    <property type="project" value="InterPro"/>
</dbReference>
<evidence type="ECO:0000259" key="2">
    <source>
        <dbReference type="PROSITE" id="PS50235"/>
    </source>
</evidence>
<dbReference type="InterPro" id="IPR001394">
    <property type="entry name" value="Peptidase_C19_UCH"/>
</dbReference>
<dbReference type="Proteomes" id="UP000236319">
    <property type="component" value="Unassembled WGS sequence"/>
</dbReference>
<dbReference type="SUPFAM" id="SSF54928">
    <property type="entry name" value="RNA-binding domain, RBD"/>
    <property type="match status" value="1"/>
</dbReference>
<gene>
    <name evidence="3" type="ORF">BOVATA_021200</name>
</gene>
<evidence type="ECO:0000313" key="4">
    <source>
        <dbReference type="Proteomes" id="UP000236319"/>
    </source>
</evidence>
<evidence type="ECO:0000313" key="3">
    <source>
        <dbReference type="EMBL" id="GBE60627.1"/>
    </source>
</evidence>
<dbReference type="RefSeq" id="XP_028866870.1">
    <property type="nucleotide sequence ID" value="XM_029011037.1"/>
</dbReference>
<organism evidence="3 4">
    <name type="scientific">Babesia ovata</name>
    <dbReference type="NCBI Taxonomy" id="189622"/>
    <lineage>
        <taxon>Eukaryota</taxon>
        <taxon>Sar</taxon>
        <taxon>Alveolata</taxon>
        <taxon>Apicomplexa</taxon>
        <taxon>Aconoidasida</taxon>
        <taxon>Piroplasmida</taxon>
        <taxon>Babesiidae</taxon>
        <taxon>Babesia</taxon>
    </lineage>
</organism>
<reference evidence="3 4" key="1">
    <citation type="journal article" date="2017" name="BMC Genomics">
        <title>Whole-genome assembly of Babesia ovata and comparative genomics between closely related pathogens.</title>
        <authorList>
            <person name="Yamagishi J."/>
            <person name="Asada M."/>
            <person name="Hakimi H."/>
            <person name="Tanaka T.Q."/>
            <person name="Sugimoto C."/>
            <person name="Kawazu S."/>
        </authorList>
    </citation>
    <scope>NUCLEOTIDE SEQUENCE [LARGE SCALE GENOMIC DNA]</scope>
    <source>
        <strain evidence="3 4">Miyake</strain>
    </source>
</reference>
<evidence type="ECO:0000256" key="1">
    <source>
        <dbReference type="SAM" id="MobiDB-lite"/>
    </source>
</evidence>
<dbReference type="GeneID" id="39874397"/>
<dbReference type="AlphaFoldDB" id="A0A2H6KCB6"/>
<feature type="region of interest" description="Disordered" evidence="1">
    <location>
        <begin position="469"/>
        <end position="534"/>
    </location>
</feature>
<dbReference type="InterPro" id="IPR038765">
    <property type="entry name" value="Papain-like_cys_pep_sf"/>
</dbReference>
<dbReference type="InterPro" id="IPR028889">
    <property type="entry name" value="USP"/>
</dbReference>
<protein>
    <submittedName>
        <fullName evidence="3">Ubiquitin carboxyl-terminal</fullName>
    </submittedName>
</protein>
<name>A0A2H6KCB6_9APIC</name>
<dbReference type="VEuPathDB" id="PiroplasmaDB:BOVATA_021200"/>
<dbReference type="PROSITE" id="PS50235">
    <property type="entry name" value="USP_3"/>
    <property type="match status" value="1"/>
</dbReference>
<comment type="caution">
    <text evidence="3">The sequence shown here is derived from an EMBL/GenBank/DDBJ whole genome shotgun (WGS) entry which is preliminary data.</text>
</comment>
<feature type="compositionally biased region" description="Basic residues" evidence="1">
    <location>
        <begin position="521"/>
        <end position="534"/>
    </location>
</feature>
<feature type="compositionally biased region" description="Basic and acidic residues" evidence="1">
    <location>
        <begin position="485"/>
        <end position="501"/>
    </location>
</feature>
<keyword evidence="4" id="KW-1185">Reference proteome</keyword>
<accession>A0A2H6KCB6</accession>
<dbReference type="Gene3D" id="3.90.70.10">
    <property type="entry name" value="Cysteine proteinases"/>
    <property type="match status" value="1"/>
</dbReference>
<dbReference type="GO" id="GO:0016579">
    <property type="term" value="P:protein deubiquitination"/>
    <property type="evidence" value="ECO:0007669"/>
    <property type="project" value="InterPro"/>
</dbReference>